<organism evidence="2 3">
    <name type="scientific">Streptomyces heliomycini</name>
    <dbReference type="NCBI Taxonomy" id="284032"/>
    <lineage>
        <taxon>Bacteria</taxon>
        <taxon>Bacillati</taxon>
        <taxon>Actinomycetota</taxon>
        <taxon>Actinomycetes</taxon>
        <taxon>Kitasatosporales</taxon>
        <taxon>Streptomycetaceae</taxon>
        <taxon>Streptomyces</taxon>
    </lineage>
</organism>
<dbReference type="InterPro" id="IPR018958">
    <property type="entry name" value="Knr4/Smi1-like_dom"/>
</dbReference>
<dbReference type="Pfam" id="PF09346">
    <property type="entry name" value="SMI1_KNR4"/>
    <property type="match status" value="1"/>
</dbReference>
<accession>A0ABV5L8W6</accession>
<comment type="caution">
    <text evidence="2">The sequence shown here is derived from an EMBL/GenBank/DDBJ whole genome shotgun (WGS) entry which is preliminary data.</text>
</comment>
<reference evidence="2 3" key="1">
    <citation type="submission" date="2024-09" db="EMBL/GenBank/DDBJ databases">
        <authorList>
            <person name="Sun Q."/>
            <person name="Mori K."/>
        </authorList>
    </citation>
    <scope>NUCLEOTIDE SEQUENCE [LARGE SCALE GENOMIC DNA]</scope>
    <source>
        <strain evidence="2 3">JCM 9767</strain>
    </source>
</reference>
<name>A0ABV5L8W6_9ACTN</name>
<dbReference type="InterPro" id="IPR037883">
    <property type="entry name" value="Knr4/Smi1-like_sf"/>
</dbReference>
<evidence type="ECO:0000313" key="3">
    <source>
        <dbReference type="Proteomes" id="UP001589753"/>
    </source>
</evidence>
<evidence type="ECO:0000259" key="1">
    <source>
        <dbReference type="Pfam" id="PF09346"/>
    </source>
</evidence>
<proteinExistence type="predicted"/>
<evidence type="ECO:0000313" key="2">
    <source>
        <dbReference type="EMBL" id="MFB9348588.1"/>
    </source>
</evidence>
<gene>
    <name evidence="2" type="ORF">ACFFUA_14140</name>
</gene>
<dbReference type="SUPFAM" id="SSF160631">
    <property type="entry name" value="SMI1/KNR4-like"/>
    <property type="match status" value="1"/>
</dbReference>
<dbReference type="Gene3D" id="3.40.1580.10">
    <property type="entry name" value="SMI1/KNR4-like"/>
    <property type="match status" value="1"/>
</dbReference>
<feature type="domain" description="Knr4/Smi1-like" evidence="1">
    <location>
        <begin position="2"/>
        <end position="37"/>
    </location>
</feature>
<sequence>MSEEQVRALEANLGTGLPAQYRSFLLHVGAGEPAPTTV</sequence>
<dbReference type="Proteomes" id="UP001589753">
    <property type="component" value="Unassembled WGS sequence"/>
</dbReference>
<keyword evidence="3" id="KW-1185">Reference proteome</keyword>
<dbReference type="EMBL" id="JBHMDI010000030">
    <property type="protein sequence ID" value="MFB9348588.1"/>
    <property type="molecule type" value="Genomic_DNA"/>
</dbReference>
<protein>
    <submittedName>
        <fullName evidence="2">SMI1/KNR4 family protein</fullName>
    </submittedName>
</protein>
<dbReference type="RefSeq" id="WP_380955770.1">
    <property type="nucleotide sequence ID" value="NZ_JBHMDI010000030.1"/>
</dbReference>